<dbReference type="RefSeq" id="WP_267300133.1">
    <property type="nucleotide sequence ID" value="NZ_JAOQJZ010000001.1"/>
</dbReference>
<proteinExistence type="predicted"/>
<dbReference type="Proteomes" id="UP001208131">
    <property type="component" value="Unassembled WGS sequence"/>
</dbReference>
<evidence type="ECO:0000313" key="2">
    <source>
        <dbReference type="Proteomes" id="UP001208131"/>
    </source>
</evidence>
<accession>A0AAE3IE83</accession>
<evidence type="ECO:0000313" key="1">
    <source>
        <dbReference type="EMBL" id="MCU6704375.1"/>
    </source>
</evidence>
<organism evidence="1 2">
    <name type="scientific">Hominimerdicola aceti</name>
    <dbReference type="NCBI Taxonomy" id="2981726"/>
    <lineage>
        <taxon>Bacteria</taxon>
        <taxon>Bacillati</taxon>
        <taxon>Bacillota</taxon>
        <taxon>Clostridia</taxon>
        <taxon>Eubacteriales</taxon>
        <taxon>Oscillospiraceae</taxon>
        <taxon>Hominimerdicola</taxon>
    </lineage>
</organism>
<dbReference type="EMBL" id="JAOQJZ010000001">
    <property type="protein sequence ID" value="MCU6704375.1"/>
    <property type="molecule type" value="Genomic_DNA"/>
</dbReference>
<dbReference type="AlphaFoldDB" id="A0AAE3IE83"/>
<protein>
    <submittedName>
        <fullName evidence="1">Uncharacterized protein</fullName>
    </submittedName>
</protein>
<keyword evidence="2" id="KW-1185">Reference proteome</keyword>
<name>A0AAE3IE83_9FIRM</name>
<gene>
    <name evidence="1" type="ORF">OCV57_00330</name>
</gene>
<comment type="caution">
    <text evidence="1">The sequence shown here is derived from an EMBL/GenBank/DDBJ whole genome shotgun (WGS) entry which is preliminary data.</text>
</comment>
<reference evidence="1 2" key="1">
    <citation type="journal article" date="2021" name="ISME Commun">
        <title>Automated analysis of genomic sequences facilitates high-throughput and comprehensive description of bacteria.</title>
        <authorList>
            <person name="Hitch T.C.A."/>
        </authorList>
    </citation>
    <scope>NUCLEOTIDE SEQUENCE [LARGE SCALE GENOMIC DNA]</scope>
    <source>
        <strain evidence="1 2">Sanger_31</strain>
    </source>
</reference>
<sequence>MAKQQMYQQFIFKLHSSRILKAPDKNLKISIQEARDNREIISLADGQILQMIDEINSLDRKFTADRIKEIKREIKLLKKQPKSRNTSVQIKKCYQDLDNIQCKLDYVAIIMNNKEDIFKLSYGFRINGTYYNRLIGTTNGIKKNTVIYAAAKNSQHIKLCEELTRRMNNGRNLNKELVPAKFEAYKALTCSASVPVTHPKDILVVDDLIVTCKEKVIKITDEFDGEPVLTEPDNPEIIEVNDSDGYGLITPTLSEIWAKDVLEDYIPSGYCIRNSFCKGMVFTFDFHKFAYEYGTFNENGDCIVIDVWGNEHNIKNVDLILTTSMLKLWDSYDNIDSYLGNCKNNGYGFRVTKVCPEKLENERNMNYQFLQSYELTDGEIQELIAPTVNEIKDVIHGDIDKTILFLNGATSDEDFSLNEIDNVTKSVMIEPSMANDPFVINRINYMIKKKITQAKIGVLKVHGNYAVISGDPFALCQKIFGVKVENDDYGLLKAGEMYSKYWSDYGSDRVVCFRAPMSCHNNIRVMNITDNKMMSEWYKYMATVNIVNCHDSMAAALNGFDKDGDCLITTDNPILLRNTRPTKTIMCVQKKANKEIICESNLMQANYNSFGEEIGKVTNRITAMYDVQVKYPKESKEYKILDYRIMCGQLIQQNTIDKAKGIISKPMPEAWYNIFALSYNDNDSDEERVAKEFNKTIIADKKPYFMCYIYPQEMSKYKNYIENNNAQCINLFGMTISELEVLKDKTEDQLKYLDWYYKKMPVSVNDCTMNRICRAVELAFENYNTEVKSSARFDYKVMQCRQNDKYSDYPKLKKMYENYTRDITQYMVLSKKQRFDKEQIDNDKMIMTENYRKLCSEICTDEFVLCDILLDICYKTEKSKKFVWDICSDTIIENLLRLNDWQMSYYVPDETGDIEYGGTKYRKAVRKIGV</sequence>